<dbReference type="InterPro" id="IPR032808">
    <property type="entry name" value="DoxX"/>
</dbReference>
<keyword evidence="2 5" id="KW-0812">Transmembrane</keyword>
<evidence type="ECO:0000256" key="5">
    <source>
        <dbReference type="SAM" id="Phobius"/>
    </source>
</evidence>
<evidence type="ECO:0000256" key="2">
    <source>
        <dbReference type="ARBA" id="ARBA00022692"/>
    </source>
</evidence>
<evidence type="ECO:0008006" key="8">
    <source>
        <dbReference type="Google" id="ProtNLM"/>
    </source>
</evidence>
<evidence type="ECO:0000313" key="7">
    <source>
        <dbReference type="Proteomes" id="UP000216063"/>
    </source>
</evidence>
<feature type="transmembrane region" description="Helical" evidence="5">
    <location>
        <begin position="90"/>
        <end position="109"/>
    </location>
</feature>
<dbReference type="AlphaFoldDB" id="A0A255DHX8"/>
<comment type="caution">
    <text evidence="6">The sequence shown here is derived from an EMBL/GenBank/DDBJ whole genome shotgun (WGS) entry which is preliminary data.</text>
</comment>
<dbReference type="OrthoDB" id="4377071at2"/>
<sequence length="118" mass="12291">MASLRTYDVSAAYLAASAVGDAIPLPFVTQVLDAIDFPPKYRWIFTPIKAAAAVGLLSARWSPGLARLTTAMLTIYFTLAVGLHAKARDLSVATVAAAVNAAIFATLTAKAPAARRSG</sequence>
<protein>
    <recommendedName>
        <fullName evidence="8">DoxX-like family protein</fullName>
    </recommendedName>
</protein>
<dbReference type="Pfam" id="PF13564">
    <property type="entry name" value="DoxX_2"/>
    <property type="match status" value="1"/>
</dbReference>
<evidence type="ECO:0000256" key="1">
    <source>
        <dbReference type="ARBA" id="ARBA00004141"/>
    </source>
</evidence>
<evidence type="ECO:0000256" key="3">
    <source>
        <dbReference type="ARBA" id="ARBA00022989"/>
    </source>
</evidence>
<accession>A0A255DHX8</accession>
<proteinExistence type="predicted"/>
<evidence type="ECO:0000313" key="6">
    <source>
        <dbReference type="EMBL" id="OYN75233.1"/>
    </source>
</evidence>
<keyword evidence="3 5" id="KW-1133">Transmembrane helix</keyword>
<dbReference type="RefSeq" id="WP_094484093.1">
    <property type="nucleotide sequence ID" value="NZ_NOZR01000031.1"/>
</dbReference>
<organism evidence="6 7">
    <name type="scientific">Mycolicibacterium sphagni</name>
    <dbReference type="NCBI Taxonomy" id="1786"/>
    <lineage>
        <taxon>Bacteria</taxon>
        <taxon>Bacillati</taxon>
        <taxon>Actinomycetota</taxon>
        <taxon>Actinomycetes</taxon>
        <taxon>Mycobacteriales</taxon>
        <taxon>Mycobacteriaceae</taxon>
        <taxon>Mycolicibacterium</taxon>
    </lineage>
</organism>
<reference evidence="6 7" key="1">
    <citation type="submission" date="2017-07" db="EMBL/GenBank/DDBJ databases">
        <title>The new phylogeny of genus Mycobacterium.</title>
        <authorList>
            <person name="Tortoli E."/>
            <person name="Trovato A."/>
            <person name="Cirillo D.M."/>
        </authorList>
    </citation>
    <scope>NUCLEOTIDE SEQUENCE [LARGE SCALE GENOMIC DNA]</scope>
    <source>
        <strain evidence="6 7">ATCC 33027</strain>
    </source>
</reference>
<dbReference type="EMBL" id="NOZR01000031">
    <property type="protein sequence ID" value="OYN75233.1"/>
    <property type="molecule type" value="Genomic_DNA"/>
</dbReference>
<keyword evidence="7" id="KW-1185">Reference proteome</keyword>
<gene>
    <name evidence="6" type="ORF">CG716_26300</name>
</gene>
<keyword evidence="4 5" id="KW-0472">Membrane</keyword>
<name>A0A255DHX8_9MYCO</name>
<comment type="subcellular location">
    <subcellularLocation>
        <location evidence="1">Membrane</location>
        <topology evidence="1">Multi-pass membrane protein</topology>
    </subcellularLocation>
</comment>
<dbReference type="Proteomes" id="UP000216063">
    <property type="component" value="Unassembled WGS sequence"/>
</dbReference>
<evidence type="ECO:0000256" key="4">
    <source>
        <dbReference type="ARBA" id="ARBA00023136"/>
    </source>
</evidence>
<dbReference type="GO" id="GO:0016020">
    <property type="term" value="C:membrane"/>
    <property type="evidence" value="ECO:0007669"/>
    <property type="project" value="UniProtKB-SubCell"/>
</dbReference>
<feature type="transmembrane region" description="Helical" evidence="5">
    <location>
        <begin position="65"/>
        <end position="84"/>
    </location>
</feature>